<dbReference type="AlphaFoldDB" id="A0AAD9IR31"/>
<reference evidence="1" key="1">
    <citation type="journal article" date="2023" name="Mol. Biol. Evol.">
        <title>Third-Generation Sequencing Reveals the Adaptive Role of the Epigenome in Three Deep-Sea Polychaetes.</title>
        <authorList>
            <person name="Perez M."/>
            <person name="Aroh O."/>
            <person name="Sun Y."/>
            <person name="Lan Y."/>
            <person name="Juniper S.K."/>
            <person name="Young C.R."/>
            <person name="Angers B."/>
            <person name="Qian P.Y."/>
        </authorList>
    </citation>
    <scope>NUCLEOTIDE SEQUENCE</scope>
    <source>
        <strain evidence="1">P08H-3</strain>
    </source>
</reference>
<proteinExistence type="predicted"/>
<feature type="non-terminal residue" evidence="1">
    <location>
        <position position="39"/>
    </location>
</feature>
<evidence type="ECO:0000313" key="1">
    <source>
        <dbReference type="EMBL" id="KAK2139289.1"/>
    </source>
</evidence>
<name>A0AAD9IR31_9ANNE</name>
<organism evidence="1 2">
    <name type="scientific">Paralvinella palmiformis</name>
    <dbReference type="NCBI Taxonomy" id="53620"/>
    <lineage>
        <taxon>Eukaryota</taxon>
        <taxon>Metazoa</taxon>
        <taxon>Spiralia</taxon>
        <taxon>Lophotrochozoa</taxon>
        <taxon>Annelida</taxon>
        <taxon>Polychaeta</taxon>
        <taxon>Sedentaria</taxon>
        <taxon>Canalipalpata</taxon>
        <taxon>Terebellida</taxon>
        <taxon>Terebelliformia</taxon>
        <taxon>Alvinellidae</taxon>
        <taxon>Paralvinella</taxon>
    </lineage>
</organism>
<protein>
    <submittedName>
        <fullName evidence="1">Uncharacterized protein</fullName>
    </submittedName>
</protein>
<gene>
    <name evidence="1" type="ORF">LSH36_1886g00014</name>
</gene>
<sequence>MIVSGISVNVQINVTSSPLWYLITDISEGITSNMDSYSV</sequence>
<keyword evidence="2" id="KW-1185">Reference proteome</keyword>
<accession>A0AAD9IR31</accession>
<dbReference type="Proteomes" id="UP001208570">
    <property type="component" value="Unassembled WGS sequence"/>
</dbReference>
<comment type="caution">
    <text evidence="1">The sequence shown here is derived from an EMBL/GenBank/DDBJ whole genome shotgun (WGS) entry which is preliminary data.</text>
</comment>
<dbReference type="EMBL" id="JAODUP010001880">
    <property type="protein sequence ID" value="KAK2139289.1"/>
    <property type="molecule type" value="Genomic_DNA"/>
</dbReference>
<evidence type="ECO:0000313" key="2">
    <source>
        <dbReference type="Proteomes" id="UP001208570"/>
    </source>
</evidence>